<evidence type="ECO:0000259" key="3">
    <source>
        <dbReference type="Pfam" id="PF04773"/>
    </source>
</evidence>
<feature type="region of interest" description="Disordered" evidence="2">
    <location>
        <begin position="420"/>
        <end position="440"/>
    </location>
</feature>
<protein>
    <recommendedName>
        <fullName evidence="3">FecR protein domain-containing protein</fullName>
    </recommendedName>
</protein>
<proteinExistence type="predicted"/>
<comment type="caution">
    <text evidence="4">The sequence shown here is derived from an EMBL/GenBank/DDBJ whole genome shotgun (WGS) entry which is preliminary data.</text>
</comment>
<dbReference type="OrthoDB" id="2888245at2"/>
<feature type="domain" description="FecR protein" evidence="3">
    <location>
        <begin position="70"/>
        <end position="174"/>
    </location>
</feature>
<organism evidence="4 5">
    <name type="scientific">Paenibacillus sacheonensis</name>
    <dbReference type="NCBI Taxonomy" id="742054"/>
    <lineage>
        <taxon>Bacteria</taxon>
        <taxon>Bacillati</taxon>
        <taxon>Bacillota</taxon>
        <taxon>Bacilli</taxon>
        <taxon>Bacillales</taxon>
        <taxon>Paenibacillaceae</taxon>
        <taxon>Paenibacillus</taxon>
    </lineage>
</organism>
<dbReference type="Pfam" id="PF04773">
    <property type="entry name" value="FecR"/>
    <property type="match status" value="1"/>
</dbReference>
<dbReference type="EMBL" id="JAAAMU010000001">
    <property type="protein sequence ID" value="NBC67945.1"/>
    <property type="molecule type" value="Genomic_DNA"/>
</dbReference>
<dbReference type="Gene3D" id="2.60.120.1440">
    <property type="match status" value="1"/>
</dbReference>
<dbReference type="Proteomes" id="UP000558113">
    <property type="component" value="Unassembled WGS sequence"/>
</dbReference>
<feature type="coiled-coil region" evidence="1">
    <location>
        <begin position="343"/>
        <end position="396"/>
    </location>
</feature>
<dbReference type="PANTHER" id="PTHR38731">
    <property type="entry name" value="LIPL45-RELATED LIPOPROTEIN-RELATED"/>
    <property type="match status" value="1"/>
</dbReference>
<sequence length="613" mass="65565">MRKRSRRALLTALCFLLVIGPASLFGGKYASAQLLRIAVVQSLKGGVTVLKSGGTKPFKAFKSMSLNEGDQIATGKDGGAVLELSSAGADEDSITIAANSVVNFSKLKDAGGTKTKLSVWAGSLWVKVKSVSNASDQFEVETPTSIMGVRGTQFYVNVNPMTGLTNLFLAAGVVQAGTNGNRLDAAGKKPIDKIQTIYPGQQIAEAHDAAGLKTQVSTVNIDELVEDTTPEILRAILESAKTIKDENDETLEKAKKEIGKTPNKDNFGGQLLSQEDLNRIAQNLNSFVALIAKEAIEKNKIDKSMIDEMNKTAGKPLIDLSIEKQLSLTENEKQQQDLLLQLMKEMQLEAERQNEAVRAAMLEAKKEALLAKQKAEELLEKNMQKAAEELLQAELQFFQALTAAQQQAFNQERLNAGLPPIGATKGTGGTSAPPSGSSAKASLKFANPLLETTPLQNGGPLELNVAFSGMSSSSRIAGYQIEVEYSAEQAAFDQERFADPETSKNYRALAPGFNVEPPGTSVANADSVDDFRVVAGASVSRLIYTVAKFNGDPVAVSDGTVMVKLPFLVHPAQEETSVSVPFHIRSITAVDANGIPIGMAAAEDLIVRVQRVN</sequence>
<dbReference type="PANTHER" id="PTHR38731:SF1">
    <property type="entry name" value="FECR PROTEIN DOMAIN-CONTAINING PROTEIN"/>
    <property type="match status" value="1"/>
</dbReference>
<name>A0A7X4YKE5_9BACL</name>
<dbReference type="InterPro" id="IPR006860">
    <property type="entry name" value="FecR"/>
</dbReference>
<feature type="compositionally biased region" description="Low complexity" evidence="2">
    <location>
        <begin position="430"/>
        <end position="440"/>
    </location>
</feature>
<gene>
    <name evidence="4" type="ORF">GT003_02935</name>
</gene>
<evidence type="ECO:0000256" key="1">
    <source>
        <dbReference type="SAM" id="Coils"/>
    </source>
</evidence>
<keyword evidence="5" id="KW-1185">Reference proteome</keyword>
<evidence type="ECO:0000256" key="2">
    <source>
        <dbReference type="SAM" id="MobiDB-lite"/>
    </source>
</evidence>
<reference evidence="4 5" key="1">
    <citation type="submission" date="2020-01" db="EMBL/GenBank/DDBJ databases">
        <title>Paenibacillus soybeanensis sp. nov. isolated from the nodules of soybean (Glycine max(L.) Merr).</title>
        <authorList>
            <person name="Wang H."/>
        </authorList>
    </citation>
    <scope>NUCLEOTIDE SEQUENCE [LARGE SCALE GENOMIC DNA]</scope>
    <source>
        <strain evidence="4 5">DSM 23054</strain>
    </source>
</reference>
<accession>A0A7X4YKE5</accession>
<evidence type="ECO:0000313" key="5">
    <source>
        <dbReference type="Proteomes" id="UP000558113"/>
    </source>
</evidence>
<dbReference type="RefSeq" id="WP_161694173.1">
    <property type="nucleotide sequence ID" value="NZ_JAAAMU010000001.1"/>
</dbReference>
<dbReference type="AlphaFoldDB" id="A0A7X4YKE5"/>
<keyword evidence="1" id="KW-0175">Coiled coil</keyword>
<evidence type="ECO:0000313" key="4">
    <source>
        <dbReference type="EMBL" id="NBC67945.1"/>
    </source>
</evidence>